<feature type="region of interest" description="Disordered" evidence="1">
    <location>
        <begin position="67"/>
        <end position="218"/>
    </location>
</feature>
<dbReference type="Proteomes" id="UP000198804">
    <property type="component" value="Unassembled WGS sequence"/>
</dbReference>
<feature type="compositionally biased region" description="Low complexity" evidence="1">
    <location>
        <begin position="185"/>
        <end position="217"/>
    </location>
</feature>
<feature type="compositionally biased region" description="Basic and acidic residues" evidence="1">
    <location>
        <begin position="20"/>
        <end position="31"/>
    </location>
</feature>
<evidence type="ECO:0008006" key="4">
    <source>
        <dbReference type="Google" id="ProtNLM"/>
    </source>
</evidence>
<evidence type="ECO:0000313" key="2">
    <source>
        <dbReference type="EMBL" id="SFL11741.1"/>
    </source>
</evidence>
<accession>A0A1I4F5Q9</accession>
<dbReference type="InterPro" id="IPR011250">
    <property type="entry name" value="OMP/PagP_B-barrel"/>
</dbReference>
<dbReference type="Pfam" id="PF10082">
    <property type="entry name" value="BBP2_2"/>
    <property type="match status" value="1"/>
</dbReference>
<keyword evidence="3" id="KW-1185">Reference proteome</keyword>
<feature type="region of interest" description="Disordered" evidence="1">
    <location>
        <begin position="1"/>
        <end position="43"/>
    </location>
</feature>
<protein>
    <recommendedName>
        <fullName evidence="4">Outer membrane beta-barrel protein</fullName>
    </recommendedName>
</protein>
<proteinExistence type="predicted"/>
<evidence type="ECO:0000256" key="1">
    <source>
        <dbReference type="SAM" id="MobiDB-lite"/>
    </source>
</evidence>
<dbReference type="EMBL" id="FOSV01000009">
    <property type="protein sequence ID" value="SFL11741.1"/>
    <property type="molecule type" value="Genomic_DNA"/>
</dbReference>
<feature type="compositionally biased region" description="Low complexity" evidence="1">
    <location>
        <begin position="67"/>
        <end position="94"/>
    </location>
</feature>
<dbReference type="AlphaFoldDB" id="A0A1I4F5Q9"/>
<feature type="compositionally biased region" description="Polar residues" evidence="1">
    <location>
        <begin position="150"/>
        <end position="162"/>
    </location>
</feature>
<feature type="compositionally biased region" description="Low complexity" evidence="1">
    <location>
        <begin position="110"/>
        <end position="142"/>
    </location>
</feature>
<dbReference type="InterPro" id="IPR018759">
    <property type="entry name" value="BBP2_2"/>
</dbReference>
<feature type="compositionally biased region" description="Polar residues" evidence="1">
    <location>
        <begin position="97"/>
        <end position="109"/>
    </location>
</feature>
<name>A0A1I4F5Q9_9HYPH</name>
<dbReference type="SUPFAM" id="SSF56925">
    <property type="entry name" value="OMPA-like"/>
    <property type="match status" value="1"/>
</dbReference>
<dbReference type="STRING" id="414703.SAMN04488125_10954"/>
<reference evidence="3" key="1">
    <citation type="submission" date="2016-10" db="EMBL/GenBank/DDBJ databases">
        <authorList>
            <person name="Varghese N."/>
            <person name="Submissions S."/>
        </authorList>
    </citation>
    <scope>NUCLEOTIDE SEQUENCE [LARGE SCALE GENOMIC DNA]</scope>
    <source>
        <strain evidence="3">CGMCC 1.6474</strain>
    </source>
</reference>
<gene>
    <name evidence="2" type="ORF">SAMN04488125_10954</name>
</gene>
<dbReference type="OrthoDB" id="7398962at2"/>
<evidence type="ECO:0000313" key="3">
    <source>
        <dbReference type="Proteomes" id="UP000198804"/>
    </source>
</evidence>
<organism evidence="2 3">
    <name type="scientific">Methylorubrum salsuginis</name>
    <dbReference type="NCBI Taxonomy" id="414703"/>
    <lineage>
        <taxon>Bacteria</taxon>
        <taxon>Pseudomonadati</taxon>
        <taxon>Pseudomonadota</taxon>
        <taxon>Alphaproteobacteria</taxon>
        <taxon>Hyphomicrobiales</taxon>
        <taxon>Methylobacteriaceae</taxon>
        <taxon>Methylorubrum</taxon>
    </lineage>
</organism>
<sequence length="647" mass="68186">MAGPWDGSADGIEGRAQAVTRERPITGERASRAGAGRLAPPRDVMRGPVWALAAALVVAPLASPALAQDAGPSAADPSAAPAEGAEAPARAGPRTSGIETRSPLRSGSIASGLGAANTGSSNAGATNTGSSTLGTTGASLFGPRAPVSSGDASAPSTDSGDGSVSRLPRFRTAPGTTGGATVNGARPSLLRQRAAPPRRLGSATRQITQARTQQSTTDLRLTPVVQNPVSGVPLPIPFARLGLVNPVGVLGLGLGLGTTELGGLKPVDPAYAPLGFRLGTFTLLPAFTQSLGYDTNPNQTTARAAQPSLVLRSEGELAVRSDWSQAEFNSQMRGSYLEYPDNPDASRPNAVGVSRLRIDANRDTRIDVETRFLLDSQRTGSPDLNAATASRPLFATYGATVGVQETFNRLQLSLRGSLDRQVYEDARLSNGTVIRQSDRDANQYGVRLRAGYEVSPAFTPFVETLIDTRVYDTPVDQYGLRRDSDGIAFTAGASVELNRALTAEVSAGMQHRSYVDRSLRPIDAPLVSAALIWTVSPLTTVRFNQQTGVIETAVPGSSGAFTDVASLEVQHDLFRNLSINLGGTYLSTTYEGVAIRERGYSVFARLDYRFNRWLTFRGSYIWSTLNSTSANSSYEGHAVLLGVRVNP</sequence>